<comment type="caution">
    <text evidence="2">The sequence shown here is derived from an EMBL/GenBank/DDBJ whole genome shotgun (WGS) entry which is preliminary data.</text>
</comment>
<protein>
    <submittedName>
        <fullName evidence="2">Uncharacterized protein</fullName>
    </submittedName>
</protein>
<evidence type="ECO:0000313" key="2">
    <source>
        <dbReference type="EMBL" id="ORX38341.1"/>
    </source>
</evidence>
<evidence type="ECO:0000313" key="3">
    <source>
        <dbReference type="Proteomes" id="UP000193218"/>
    </source>
</evidence>
<accession>A0A1Y1UJV6</accession>
<dbReference type="EMBL" id="NBSH01000004">
    <property type="protein sequence ID" value="ORX38341.1"/>
    <property type="molecule type" value="Genomic_DNA"/>
</dbReference>
<dbReference type="AlphaFoldDB" id="A0A1Y1UJV6"/>
<feature type="compositionally biased region" description="Polar residues" evidence="1">
    <location>
        <begin position="85"/>
        <end position="94"/>
    </location>
</feature>
<feature type="compositionally biased region" description="Polar residues" evidence="1">
    <location>
        <begin position="156"/>
        <end position="175"/>
    </location>
</feature>
<organism evidence="2 3">
    <name type="scientific">Kockovaella imperatae</name>
    <dbReference type="NCBI Taxonomy" id="4999"/>
    <lineage>
        <taxon>Eukaryota</taxon>
        <taxon>Fungi</taxon>
        <taxon>Dikarya</taxon>
        <taxon>Basidiomycota</taxon>
        <taxon>Agaricomycotina</taxon>
        <taxon>Tremellomycetes</taxon>
        <taxon>Tremellales</taxon>
        <taxon>Cuniculitremaceae</taxon>
        <taxon>Kockovaella</taxon>
    </lineage>
</organism>
<dbReference type="RefSeq" id="XP_021872263.1">
    <property type="nucleotide sequence ID" value="XM_022019067.1"/>
</dbReference>
<reference evidence="2 3" key="1">
    <citation type="submission" date="2017-03" db="EMBL/GenBank/DDBJ databases">
        <title>Widespread Adenine N6-methylation of Active Genes in Fungi.</title>
        <authorList>
            <consortium name="DOE Joint Genome Institute"/>
            <person name="Mondo S.J."/>
            <person name="Dannebaum R.O."/>
            <person name="Kuo R.C."/>
            <person name="Louie K.B."/>
            <person name="Bewick A.J."/>
            <person name="Labutti K."/>
            <person name="Haridas S."/>
            <person name="Kuo A."/>
            <person name="Salamov A."/>
            <person name="Ahrendt S.R."/>
            <person name="Lau R."/>
            <person name="Bowen B.P."/>
            <person name="Lipzen A."/>
            <person name="Sullivan W."/>
            <person name="Andreopoulos W.B."/>
            <person name="Clum A."/>
            <person name="Lindquist E."/>
            <person name="Daum C."/>
            <person name="Northen T.R."/>
            <person name="Ramamoorthy G."/>
            <person name="Schmitz R.J."/>
            <person name="Gryganskyi A."/>
            <person name="Culley D."/>
            <person name="Magnuson J."/>
            <person name="James T.Y."/>
            <person name="O'Malley M.A."/>
            <person name="Stajich J.E."/>
            <person name="Spatafora J.W."/>
            <person name="Visel A."/>
            <person name="Grigoriev I.V."/>
        </authorList>
    </citation>
    <scope>NUCLEOTIDE SEQUENCE [LARGE SCALE GENOMIC DNA]</scope>
    <source>
        <strain evidence="2 3">NRRL Y-17943</strain>
    </source>
</reference>
<evidence type="ECO:0000256" key="1">
    <source>
        <dbReference type="SAM" id="MobiDB-lite"/>
    </source>
</evidence>
<feature type="compositionally biased region" description="Polar residues" evidence="1">
    <location>
        <begin position="137"/>
        <end position="146"/>
    </location>
</feature>
<feature type="region of interest" description="Disordered" evidence="1">
    <location>
        <begin position="24"/>
        <end position="208"/>
    </location>
</feature>
<dbReference type="GeneID" id="33560876"/>
<feature type="compositionally biased region" description="Polar residues" evidence="1">
    <location>
        <begin position="189"/>
        <end position="200"/>
    </location>
</feature>
<dbReference type="InParanoid" id="A0A1Y1UJV6"/>
<feature type="compositionally biased region" description="Basic and acidic residues" evidence="1">
    <location>
        <begin position="179"/>
        <end position="188"/>
    </location>
</feature>
<dbReference type="Proteomes" id="UP000193218">
    <property type="component" value="Unassembled WGS sequence"/>
</dbReference>
<gene>
    <name evidence="2" type="ORF">BD324DRAFT_680086</name>
</gene>
<sequence length="329" mass="34954">MEVSAIHNPTRHRRFGSFGEKIARGFKGSSSHKRQSLDGSLAAFPAPPGRIVSPPGRGLQDFKWDTEKPLPPPPLEVAVEPLATSPRTLPNSSPAEERHDQSKTDSKPLPVPVEDAEEPDGGEPKATESPIIHGSKVPSSHDSGFKSTVAGPSYFDFSSQMQSLGPSAGESSRSTDVPEPPKRQESEHSGSSLILTSDTHLPSEADSAKPQYLEATFLLNHQVPIPPPSIPLPTAPKISPPDLGTPSLAARDLAEIPDEPVPLMHQPEPAALDESPTIPSDPIEADRSIPFQQLPNAPQVSVKDASAPSFFEPAAILGQSTGHRGETDS</sequence>
<proteinExistence type="predicted"/>
<keyword evidence="3" id="KW-1185">Reference proteome</keyword>
<feature type="region of interest" description="Disordered" evidence="1">
    <location>
        <begin position="260"/>
        <end position="285"/>
    </location>
</feature>
<name>A0A1Y1UJV6_9TREE</name>
<feature type="region of interest" description="Disordered" evidence="1">
    <location>
        <begin position="223"/>
        <end position="248"/>
    </location>
</feature>
<feature type="compositionally biased region" description="Pro residues" evidence="1">
    <location>
        <begin position="224"/>
        <end position="234"/>
    </location>
</feature>
<feature type="compositionally biased region" description="Basic and acidic residues" evidence="1">
    <location>
        <begin position="95"/>
        <end position="106"/>
    </location>
</feature>